<dbReference type="Gene3D" id="2.60.40.10">
    <property type="entry name" value="Immunoglobulins"/>
    <property type="match status" value="1"/>
</dbReference>
<organism evidence="3 4">
    <name type="scientific">Croceibacterium soli</name>
    <dbReference type="NCBI Taxonomy" id="1739690"/>
    <lineage>
        <taxon>Bacteria</taxon>
        <taxon>Pseudomonadati</taxon>
        <taxon>Pseudomonadota</taxon>
        <taxon>Alphaproteobacteria</taxon>
        <taxon>Sphingomonadales</taxon>
        <taxon>Erythrobacteraceae</taxon>
        <taxon>Croceibacterium</taxon>
    </lineage>
</organism>
<dbReference type="EMBL" id="WTYK01000006">
    <property type="protein sequence ID" value="MXP42126.1"/>
    <property type="molecule type" value="Genomic_DNA"/>
</dbReference>
<feature type="domain" description="Pili assembly chaperone N-terminal" evidence="2">
    <location>
        <begin position="42"/>
        <end position="153"/>
    </location>
</feature>
<dbReference type="AlphaFoldDB" id="A0A6I4UUC4"/>
<sequence>MRRAKLLFPSVPAALLAATPTAAPGYDLRPIVIQLAPSGAGASDTVVITNSHAVPIAIEVRAYQRSQNPDGTDRRIPEDNDIIITPPQMVIAPGASQSIRLRWIGESNPERELAFRIVTEQLPIALGPKRAGEAVANLSLAYRYEAALYVVPPASKPAARISRAAPVEADGKRWLELDIASEGTRRAILDQPSVAVTPQSGQPAVLEGAAVAPLAALNILSGAYRTVRLPWPEGVAFGPVEAELHTGYMVFQ</sequence>
<dbReference type="GO" id="GO:0071555">
    <property type="term" value="P:cell wall organization"/>
    <property type="evidence" value="ECO:0007669"/>
    <property type="project" value="InterPro"/>
</dbReference>
<evidence type="ECO:0000259" key="2">
    <source>
        <dbReference type="Pfam" id="PF00345"/>
    </source>
</evidence>
<accession>A0A6I4UUC4</accession>
<dbReference type="Pfam" id="PF00345">
    <property type="entry name" value="PapD_N"/>
    <property type="match status" value="1"/>
</dbReference>
<dbReference type="InterPro" id="IPR008962">
    <property type="entry name" value="PapD-like_sf"/>
</dbReference>
<name>A0A6I4UUC4_9SPHN</name>
<proteinExistence type="predicted"/>
<protein>
    <submittedName>
        <fullName evidence="3">Fimbria/pilus periplasmic chaperone</fullName>
    </submittedName>
</protein>
<evidence type="ECO:0000313" key="4">
    <source>
        <dbReference type="Proteomes" id="UP000469159"/>
    </source>
</evidence>
<dbReference type="PANTHER" id="PTHR30251">
    <property type="entry name" value="PILUS ASSEMBLY CHAPERONE"/>
    <property type="match status" value="1"/>
</dbReference>
<dbReference type="Proteomes" id="UP000469159">
    <property type="component" value="Unassembled WGS sequence"/>
</dbReference>
<keyword evidence="4" id="KW-1185">Reference proteome</keyword>
<evidence type="ECO:0000313" key="3">
    <source>
        <dbReference type="EMBL" id="MXP42126.1"/>
    </source>
</evidence>
<dbReference type="RefSeq" id="WP_160746991.1">
    <property type="nucleotide sequence ID" value="NZ_WTYK01000006.1"/>
</dbReference>
<keyword evidence="1" id="KW-0732">Signal</keyword>
<comment type="caution">
    <text evidence="3">The sequence shown here is derived from an EMBL/GenBank/DDBJ whole genome shotgun (WGS) entry which is preliminary data.</text>
</comment>
<dbReference type="OrthoDB" id="369595at2"/>
<dbReference type="GO" id="GO:0030288">
    <property type="term" value="C:outer membrane-bounded periplasmic space"/>
    <property type="evidence" value="ECO:0007669"/>
    <property type="project" value="InterPro"/>
</dbReference>
<evidence type="ECO:0000256" key="1">
    <source>
        <dbReference type="SAM" id="SignalP"/>
    </source>
</evidence>
<dbReference type="PANTHER" id="PTHR30251:SF4">
    <property type="entry name" value="SLR1668 PROTEIN"/>
    <property type="match status" value="1"/>
</dbReference>
<feature type="signal peptide" evidence="1">
    <location>
        <begin position="1"/>
        <end position="22"/>
    </location>
</feature>
<dbReference type="InterPro" id="IPR013783">
    <property type="entry name" value="Ig-like_fold"/>
</dbReference>
<reference evidence="3 4" key="1">
    <citation type="submission" date="2019-12" db="EMBL/GenBank/DDBJ databases">
        <title>Genomic-based taxomic classification of the family Erythrobacteraceae.</title>
        <authorList>
            <person name="Xu L."/>
        </authorList>
    </citation>
    <scope>NUCLEOTIDE SEQUENCE [LARGE SCALE GENOMIC DNA]</scope>
    <source>
        <strain evidence="3 4">MCCC 1K02066</strain>
    </source>
</reference>
<dbReference type="InterPro" id="IPR050643">
    <property type="entry name" value="Periplasmic_pilus_chap"/>
</dbReference>
<dbReference type="InterPro" id="IPR016147">
    <property type="entry name" value="Pili_assmbl_chaperone_N"/>
</dbReference>
<dbReference type="SUPFAM" id="SSF49354">
    <property type="entry name" value="PapD-like"/>
    <property type="match status" value="1"/>
</dbReference>
<gene>
    <name evidence="3" type="ORF">GRI75_10790</name>
</gene>
<feature type="chain" id="PRO_5026248008" evidence="1">
    <location>
        <begin position="23"/>
        <end position="252"/>
    </location>
</feature>